<feature type="chain" id="PRO_5005487659" evidence="2">
    <location>
        <begin position="23"/>
        <end position="301"/>
    </location>
</feature>
<feature type="transmembrane region" description="Helical" evidence="1">
    <location>
        <begin position="209"/>
        <end position="231"/>
    </location>
</feature>
<dbReference type="EMBL" id="HACA01006337">
    <property type="protein sequence ID" value="CDW23698.1"/>
    <property type="molecule type" value="Transcribed_RNA"/>
</dbReference>
<evidence type="ECO:0000313" key="3">
    <source>
        <dbReference type="EMBL" id="CDW23698.1"/>
    </source>
</evidence>
<organism evidence="3">
    <name type="scientific">Lepeophtheirus salmonis</name>
    <name type="common">Salmon louse</name>
    <name type="synonym">Caligus salmonis</name>
    <dbReference type="NCBI Taxonomy" id="72036"/>
    <lineage>
        <taxon>Eukaryota</taxon>
        <taxon>Metazoa</taxon>
        <taxon>Ecdysozoa</taxon>
        <taxon>Arthropoda</taxon>
        <taxon>Crustacea</taxon>
        <taxon>Multicrustacea</taxon>
        <taxon>Hexanauplia</taxon>
        <taxon>Copepoda</taxon>
        <taxon>Siphonostomatoida</taxon>
        <taxon>Caligidae</taxon>
        <taxon>Lepeophtheirus</taxon>
    </lineage>
</organism>
<keyword evidence="1" id="KW-0812">Transmembrane</keyword>
<feature type="transmembrane region" description="Helical" evidence="1">
    <location>
        <begin position="76"/>
        <end position="95"/>
    </location>
</feature>
<accession>A0A0K2TCG3</accession>
<evidence type="ECO:0000256" key="2">
    <source>
        <dbReference type="SAM" id="SignalP"/>
    </source>
</evidence>
<proteinExistence type="predicted"/>
<evidence type="ECO:0000256" key="1">
    <source>
        <dbReference type="SAM" id="Phobius"/>
    </source>
</evidence>
<name>A0A0K2TCG3_LEPSM</name>
<keyword evidence="2" id="KW-0732">Signal</keyword>
<feature type="transmembrane region" description="Helical" evidence="1">
    <location>
        <begin position="155"/>
        <end position="176"/>
    </location>
</feature>
<sequence>MNLSVLLLVLTILGVPLSITFGNESEKKVLQEDVGSGRSIFPWYFPFLPQWKGVNIGGEFNTIKSPEDVGFFMTRAFSSLLISNIGWLIVHILFWRGTVTRSDELQFPFNIITLFFGSNDSGDSDELLLPNSEGEINGNDLINFYTDPKVATQNLIISGGFTLFTLLLWIIPTFFWSGRPLPTKNTDSRVSRLYNIIDHVRSGGNSVDIYNRLLCPQCVSVIISINVLLFLGKWIFWSVLSELPDSPAFGVPNDASRSLKDDDESLGMALLHDAIDNFLNTLDVNVNNIIKDIETRDKQYV</sequence>
<keyword evidence="1" id="KW-1133">Transmembrane helix</keyword>
<feature type="signal peptide" evidence="2">
    <location>
        <begin position="1"/>
        <end position="22"/>
    </location>
</feature>
<protein>
    <submittedName>
        <fullName evidence="3">Uncharacterized protein</fullName>
    </submittedName>
</protein>
<keyword evidence="1" id="KW-0472">Membrane</keyword>
<reference evidence="3" key="1">
    <citation type="submission" date="2014-05" db="EMBL/GenBank/DDBJ databases">
        <authorList>
            <person name="Chronopoulou M."/>
        </authorList>
    </citation>
    <scope>NUCLEOTIDE SEQUENCE</scope>
    <source>
        <tissue evidence="3">Whole organism</tissue>
    </source>
</reference>
<dbReference type="AlphaFoldDB" id="A0A0K2TCG3"/>